<proteinExistence type="predicted"/>
<dbReference type="InterPro" id="IPR032823">
    <property type="entry name" value="BCA_ABC_TP_C"/>
</dbReference>
<keyword evidence="3 5" id="KW-0067">ATP-binding</keyword>
<reference evidence="5 6" key="1">
    <citation type="submission" date="2017-05" db="EMBL/GenBank/DDBJ databases">
        <authorList>
            <person name="Song R."/>
            <person name="Chenine A.L."/>
            <person name="Ruprecht R.M."/>
        </authorList>
    </citation>
    <scope>NUCLEOTIDE SEQUENCE [LARGE SCALE GENOMIC DNA]</scope>
    <source>
        <strain evidence="5 6">CECT 8489</strain>
    </source>
</reference>
<dbReference type="GO" id="GO:0016887">
    <property type="term" value="F:ATP hydrolysis activity"/>
    <property type="evidence" value="ECO:0007669"/>
    <property type="project" value="InterPro"/>
</dbReference>
<dbReference type="Pfam" id="PF00005">
    <property type="entry name" value="ABC_tran"/>
    <property type="match status" value="1"/>
</dbReference>
<dbReference type="FunFam" id="3.40.50.300:FF:000421">
    <property type="entry name" value="Branched-chain amino acid ABC transporter ATP-binding protein"/>
    <property type="match status" value="1"/>
</dbReference>
<dbReference type="InterPro" id="IPR003439">
    <property type="entry name" value="ABC_transporter-like_ATP-bd"/>
</dbReference>
<dbReference type="SMART" id="SM00382">
    <property type="entry name" value="AAA"/>
    <property type="match status" value="1"/>
</dbReference>
<dbReference type="AlphaFoldDB" id="A0A238IYF1"/>
<sequence>MLDIQNLSKSFGALTATDNVSLTVKQGTIHALIGPNGAGKTTLISQISGYLTPDSGTITFDGQDLLALPAHKRPHAGLVRSFQITSVIPEFTVRDNVALVLQSLNNQVFRIFAKASADREERAKAEAILERTGLATEADTRAQNLAHGQKRQLEIAMALAADPKLLLLDEPMAGMGVDESRSLTDLLDSLRDTTTMLLVEHDMDVVFSLADEISVLVYGKIIATDAPEAIRTNRDVQEAYLGTHELHDEGAA</sequence>
<dbReference type="OrthoDB" id="9806149at2"/>
<keyword evidence="6" id="KW-1185">Reference proteome</keyword>
<evidence type="ECO:0000313" key="6">
    <source>
        <dbReference type="Proteomes" id="UP000201838"/>
    </source>
</evidence>
<dbReference type="PROSITE" id="PS50893">
    <property type="entry name" value="ABC_TRANSPORTER_2"/>
    <property type="match status" value="1"/>
</dbReference>
<keyword evidence="2" id="KW-0547">Nucleotide-binding</keyword>
<dbReference type="EC" id="3.6.3.-" evidence="5"/>
<dbReference type="InterPro" id="IPR003593">
    <property type="entry name" value="AAA+_ATPase"/>
</dbReference>
<evidence type="ECO:0000256" key="1">
    <source>
        <dbReference type="ARBA" id="ARBA00022448"/>
    </source>
</evidence>
<dbReference type="InterPro" id="IPR027417">
    <property type="entry name" value="P-loop_NTPase"/>
</dbReference>
<organism evidence="5 6">
    <name type="scientific">Boseongicola aestuarii</name>
    <dbReference type="NCBI Taxonomy" id="1470561"/>
    <lineage>
        <taxon>Bacteria</taxon>
        <taxon>Pseudomonadati</taxon>
        <taxon>Pseudomonadota</taxon>
        <taxon>Alphaproteobacteria</taxon>
        <taxon>Rhodobacterales</taxon>
        <taxon>Paracoccaceae</taxon>
        <taxon>Boseongicola</taxon>
    </lineage>
</organism>
<protein>
    <submittedName>
        <fullName evidence="5">Lipopolysaccharide export system ATP-binding protein LptB</fullName>
        <ecNumber evidence="5">3.6.3.-</ecNumber>
    </submittedName>
</protein>
<dbReference type="CDD" id="cd03219">
    <property type="entry name" value="ABC_Mj1267_LivG_branched"/>
    <property type="match status" value="1"/>
</dbReference>
<feature type="domain" description="ABC transporter" evidence="4">
    <location>
        <begin position="2"/>
        <end position="243"/>
    </location>
</feature>
<dbReference type="InterPro" id="IPR051120">
    <property type="entry name" value="ABC_AA/LPS_Transport"/>
</dbReference>
<dbReference type="GO" id="GO:0005886">
    <property type="term" value="C:plasma membrane"/>
    <property type="evidence" value="ECO:0007669"/>
    <property type="project" value="TreeGrafter"/>
</dbReference>
<accession>A0A238IYF1</accession>
<dbReference type="EMBL" id="FXXQ01000003">
    <property type="protein sequence ID" value="SMX23071.1"/>
    <property type="molecule type" value="Genomic_DNA"/>
</dbReference>
<dbReference type="Gene3D" id="3.40.50.300">
    <property type="entry name" value="P-loop containing nucleotide triphosphate hydrolases"/>
    <property type="match status" value="1"/>
</dbReference>
<keyword evidence="5" id="KW-0378">Hydrolase</keyword>
<evidence type="ECO:0000313" key="5">
    <source>
        <dbReference type="EMBL" id="SMX23071.1"/>
    </source>
</evidence>
<dbReference type="GO" id="GO:0005524">
    <property type="term" value="F:ATP binding"/>
    <property type="evidence" value="ECO:0007669"/>
    <property type="project" value="UniProtKB-KW"/>
</dbReference>
<dbReference type="RefSeq" id="WP_093973075.1">
    <property type="nucleotide sequence ID" value="NZ_FXXQ01000003.1"/>
</dbReference>
<dbReference type="PANTHER" id="PTHR45772:SF2">
    <property type="entry name" value="ABC TRANSPORTER ATP-BINDING PROTEIN"/>
    <property type="match status" value="1"/>
</dbReference>
<dbReference type="Proteomes" id="UP000201838">
    <property type="component" value="Unassembled WGS sequence"/>
</dbReference>
<evidence type="ECO:0000256" key="3">
    <source>
        <dbReference type="ARBA" id="ARBA00022840"/>
    </source>
</evidence>
<gene>
    <name evidence="5" type="primary">lptB_2</name>
    <name evidence="5" type="ORF">BOA8489_01173</name>
</gene>
<name>A0A238IYF1_9RHOB</name>
<keyword evidence="1" id="KW-0813">Transport</keyword>
<evidence type="ECO:0000256" key="2">
    <source>
        <dbReference type="ARBA" id="ARBA00022741"/>
    </source>
</evidence>
<dbReference type="Pfam" id="PF12399">
    <property type="entry name" value="BCA_ABC_TP_C"/>
    <property type="match status" value="1"/>
</dbReference>
<dbReference type="PANTHER" id="PTHR45772">
    <property type="entry name" value="CONSERVED COMPONENT OF ABC TRANSPORTER FOR NATURAL AMINO ACIDS-RELATED"/>
    <property type="match status" value="1"/>
</dbReference>
<evidence type="ECO:0000259" key="4">
    <source>
        <dbReference type="PROSITE" id="PS50893"/>
    </source>
</evidence>
<dbReference type="SUPFAM" id="SSF52540">
    <property type="entry name" value="P-loop containing nucleoside triphosphate hydrolases"/>
    <property type="match status" value="1"/>
</dbReference>